<dbReference type="Pfam" id="PF13439">
    <property type="entry name" value="Glyco_transf_4"/>
    <property type="match status" value="1"/>
</dbReference>
<dbReference type="PANTHER" id="PTHR12526:SF595">
    <property type="entry name" value="BLL5217 PROTEIN"/>
    <property type="match status" value="1"/>
</dbReference>
<dbReference type="Pfam" id="PF00534">
    <property type="entry name" value="Glycos_transf_1"/>
    <property type="match status" value="1"/>
</dbReference>
<evidence type="ECO:0000313" key="4">
    <source>
        <dbReference type="Proteomes" id="UP000192042"/>
    </source>
</evidence>
<dbReference type="AlphaFoldDB" id="A0A1W1I2X3"/>
<dbReference type="InterPro" id="IPR001296">
    <property type="entry name" value="Glyco_trans_1"/>
</dbReference>
<sequence>MKIAQISPLWESVPPKLYGGTERIVSYLTEELVRQGHEVTLFASGDSKTKAKLQSFCPHALRLHTGLVNRDAPLVLQLERALGAASAEFDVVHSHLDFLGFPMSRRAHVPVVTTMHGRLDLPELGPIFQEYAEMPVVSISNAQRTPLPGANWADTVYHGIPADLYRPHDRPGSYLAFLGRISPEKCPDQAIELAKRVGMPLRIAAKVDPADQDYFKQKIERLLNHPLIEYVGEINDAEKDDFLGHAAALVCPYDWPEPFGLVLIEAMACGTPVLAYRRGSIPEVIDHEVTGFVCDNLDEMVAAVPRIASIDRRRCRQVFESRFTVERMVHNYVALYERMIAQPVRTKPHAHVRAGEHGLVGAGTTLTKTDAA</sequence>
<dbReference type="CDD" id="cd03802">
    <property type="entry name" value="GT4_AviGT4-like"/>
    <property type="match status" value="1"/>
</dbReference>
<protein>
    <submittedName>
        <fullName evidence="3">Putative Glycosyl transferase, group 1</fullName>
        <ecNumber evidence="3">2.-.-.-</ecNumber>
    </submittedName>
</protein>
<dbReference type="EC" id="2.-.-.-" evidence="3"/>
<organism evidence="3 4">
    <name type="scientific">Nitrospira japonica</name>
    <dbReference type="NCBI Taxonomy" id="1325564"/>
    <lineage>
        <taxon>Bacteria</taxon>
        <taxon>Pseudomonadati</taxon>
        <taxon>Nitrospirota</taxon>
        <taxon>Nitrospiria</taxon>
        <taxon>Nitrospirales</taxon>
        <taxon>Nitrospiraceae</taxon>
        <taxon>Nitrospira</taxon>
    </lineage>
</organism>
<dbReference type="KEGG" id="nja:NSJP_1172"/>
<dbReference type="PANTHER" id="PTHR12526">
    <property type="entry name" value="GLYCOSYLTRANSFERASE"/>
    <property type="match status" value="1"/>
</dbReference>
<evidence type="ECO:0000259" key="2">
    <source>
        <dbReference type="Pfam" id="PF13439"/>
    </source>
</evidence>
<dbReference type="RefSeq" id="WP_080885895.1">
    <property type="nucleotide sequence ID" value="NZ_LT828648.1"/>
</dbReference>
<feature type="domain" description="Glycosyltransferase subfamily 4-like N-terminal" evidence="2">
    <location>
        <begin position="18"/>
        <end position="120"/>
    </location>
</feature>
<feature type="domain" description="Glycosyl transferase family 1" evidence="1">
    <location>
        <begin position="174"/>
        <end position="303"/>
    </location>
</feature>
<dbReference type="Gene3D" id="3.40.50.2000">
    <property type="entry name" value="Glycogen Phosphorylase B"/>
    <property type="match status" value="2"/>
</dbReference>
<name>A0A1W1I2X3_9BACT</name>
<dbReference type="SUPFAM" id="SSF53756">
    <property type="entry name" value="UDP-Glycosyltransferase/glycogen phosphorylase"/>
    <property type="match status" value="1"/>
</dbReference>
<keyword evidence="4" id="KW-1185">Reference proteome</keyword>
<accession>A0A1W1I2X3</accession>
<dbReference type="OrthoDB" id="9764657at2"/>
<dbReference type="EMBL" id="LT828648">
    <property type="protein sequence ID" value="SLM47344.1"/>
    <property type="molecule type" value="Genomic_DNA"/>
</dbReference>
<gene>
    <name evidence="3" type="ORF">NSJP_1172</name>
</gene>
<evidence type="ECO:0000259" key="1">
    <source>
        <dbReference type="Pfam" id="PF00534"/>
    </source>
</evidence>
<keyword evidence="3" id="KW-0808">Transferase</keyword>
<dbReference type="STRING" id="1325564.NSJP_1172"/>
<evidence type="ECO:0000313" key="3">
    <source>
        <dbReference type="EMBL" id="SLM47344.1"/>
    </source>
</evidence>
<dbReference type="GO" id="GO:0016757">
    <property type="term" value="F:glycosyltransferase activity"/>
    <property type="evidence" value="ECO:0007669"/>
    <property type="project" value="InterPro"/>
</dbReference>
<reference evidence="3 4" key="1">
    <citation type="submission" date="2017-03" db="EMBL/GenBank/DDBJ databases">
        <authorList>
            <person name="Afonso C.L."/>
            <person name="Miller P.J."/>
            <person name="Scott M.A."/>
            <person name="Spackman E."/>
            <person name="Goraichik I."/>
            <person name="Dimitrov K.M."/>
            <person name="Suarez D.L."/>
            <person name="Swayne D.E."/>
        </authorList>
    </citation>
    <scope>NUCLEOTIDE SEQUENCE [LARGE SCALE GENOMIC DNA]</scope>
    <source>
        <strain evidence="3">Genome sequencing of Nitrospira japonica strain NJ11</strain>
    </source>
</reference>
<proteinExistence type="predicted"/>
<dbReference type="Proteomes" id="UP000192042">
    <property type="component" value="Chromosome I"/>
</dbReference>
<dbReference type="InterPro" id="IPR028098">
    <property type="entry name" value="Glyco_trans_4-like_N"/>
</dbReference>